<dbReference type="OrthoDB" id="116537at2759"/>
<protein>
    <submittedName>
        <fullName evidence="1">Uncharacterized protein</fullName>
    </submittedName>
</protein>
<sequence length="149" mass="16673">MLAKTKTNYSKKKTFDDPFVVHLHMYASKEVIRRATPARIEEAAAAIDSYLTQRPDVQVGDITRTHWAISQARAEVTLPDNATFRQMQHLDAMQSSTREGDHEESTFSTLAIRLNGCTGMQLTINIQELRAALGLPNYSLIAHGILANF</sequence>
<organism evidence="1 2">
    <name type="scientific">Phytophthora palmivora</name>
    <dbReference type="NCBI Taxonomy" id="4796"/>
    <lineage>
        <taxon>Eukaryota</taxon>
        <taxon>Sar</taxon>
        <taxon>Stramenopiles</taxon>
        <taxon>Oomycota</taxon>
        <taxon>Peronosporomycetes</taxon>
        <taxon>Peronosporales</taxon>
        <taxon>Peronosporaceae</taxon>
        <taxon>Phytophthora</taxon>
    </lineage>
</organism>
<dbReference type="Proteomes" id="UP000237271">
    <property type="component" value="Unassembled WGS sequence"/>
</dbReference>
<evidence type="ECO:0000313" key="2">
    <source>
        <dbReference type="Proteomes" id="UP000237271"/>
    </source>
</evidence>
<accession>A0A2P4YM62</accession>
<keyword evidence="2" id="KW-1185">Reference proteome</keyword>
<gene>
    <name evidence="1" type="ORF">PHPALM_3529</name>
</gene>
<dbReference type="AlphaFoldDB" id="A0A2P4YM62"/>
<evidence type="ECO:0000313" key="1">
    <source>
        <dbReference type="EMBL" id="POM78895.1"/>
    </source>
</evidence>
<comment type="caution">
    <text evidence="1">The sequence shown here is derived from an EMBL/GenBank/DDBJ whole genome shotgun (WGS) entry which is preliminary data.</text>
</comment>
<dbReference type="EMBL" id="NCKW01001882">
    <property type="protein sequence ID" value="POM78895.1"/>
    <property type="molecule type" value="Genomic_DNA"/>
</dbReference>
<reference evidence="1 2" key="1">
    <citation type="journal article" date="2017" name="Genome Biol. Evol.">
        <title>Phytophthora megakarya and P. palmivora, closely related causal agents of cacao black pod rot, underwent increases in genome sizes and gene numbers by different mechanisms.</title>
        <authorList>
            <person name="Ali S.S."/>
            <person name="Shao J."/>
            <person name="Lary D.J."/>
            <person name="Kronmiller B."/>
            <person name="Shen D."/>
            <person name="Strem M.D."/>
            <person name="Amoako-Attah I."/>
            <person name="Akrofi A.Y."/>
            <person name="Begoude B.A."/>
            <person name="Ten Hoopen G.M."/>
            <person name="Coulibaly K."/>
            <person name="Kebe B.I."/>
            <person name="Melnick R.L."/>
            <person name="Guiltinan M.J."/>
            <person name="Tyler B.M."/>
            <person name="Meinhardt L.W."/>
            <person name="Bailey B.A."/>
        </authorList>
    </citation>
    <scope>NUCLEOTIDE SEQUENCE [LARGE SCALE GENOMIC DNA]</scope>
    <source>
        <strain evidence="2">sbr112.9</strain>
    </source>
</reference>
<proteinExistence type="predicted"/>
<name>A0A2P4YM62_9STRA</name>